<gene>
    <name evidence="1" type="ORF">ACFPYK_17910</name>
</gene>
<dbReference type="Proteomes" id="UP001596097">
    <property type="component" value="Unassembled WGS sequence"/>
</dbReference>
<name>A0ABW1QRU1_9ACTN</name>
<evidence type="ECO:0000313" key="2">
    <source>
        <dbReference type="Proteomes" id="UP001596097"/>
    </source>
</evidence>
<reference evidence="2" key="1">
    <citation type="journal article" date="2019" name="Int. J. Syst. Evol. Microbiol.">
        <title>The Global Catalogue of Microorganisms (GCM) 10K type strain sequencing project: providing services to taxonomists for standard genome sequencing and annotation.</title>
        <authorList>
            <consortium name="The Broad Institute Genomics Platform"/>
            <consortium name="The Broad Institute Genome Sequencing Center for Infectious Disease"/>
            <person name="Wu L."/>
            <person name="Ma J."/>
        </authorList>
    </citation>
    <scope>NUCLEOTIDE SEQUENCE [LARGE SCALE GENOMIC DNA]</scope>
    <source>
        <strain evidence="2">CGMCC 4.7198</strain>
    </source>
</reference>
<sequence>MKKAIQVVLVIFVIYFLLTNPTGAANAVEQIFNWIVDALGAIASFFQSLLN</sequence>
<accession>A0ABW1QRU1</accession>
<protein>
    <submittedName>
        <fullName evidence="1">Uncharacterized protein</fullName>
    </submittedName>
</protein>
<dbReference type="RefSeq" id="WP_153816620.1">
    <property type="nucleotide sequence ID" value="NZ_JBHSQL010000017.1"/>
</dbReference>
<comment type="caution">
    <text evidence="1">The sequence shown here is derived from an EMBL/GenBank/DDBJ whole genome shotgun (WGS) entry which is preliminary data.</text>
</comment>
<proteinExistence type="predicted"/>
<keyword evidence="2" id="KW-1185">Reference proteome</keyword>
<evidence type="ECO:0000313" key="1">
    <source>
        <dbReference type="EMBL" id="MFC6151284.1"/>
    </source>
</evidence>
<dbReference type="EMBL" id="JBHSQL010000017">
    <property type="protein sequence ID" value="MFC6151284.1"/>
    <property type="molecule type" value="Genomic_DNA"/>
</dbReference>
<organism evidence="1 2">
    <name type="scientific">Mumia xiangluensis</name>
    <dbReference type="NCBI Taxonomy" id="1678900"/>
    <lineage>
        <taxon>Bacteria</taxon>
        <taxon>Bacillati</taxon>
        <taxon>Actinomycetota</taxon>
        <taxon>Actinomycetes</taxon>
        <taxon>Propionibacteriales</taxon>
        <taxon>Nocardioidaceae</taxon>
        <taxon>Mumia</taxon>
    </lineage>
</organism>